<keyword evidence="2" id="KW-1133">Transmembrane helix</keyword>
<evidence type="ECO:0000256" key="2">
    <source>
        <dbReference type="SAM" id="Phobius"/>
    </source>
</evidence>
<comment type="caution">
    <text evidence="3">The sequence shown here is derived from an EMBL/GenBank/DDBJ whole genome shotgun (WGS) entry which is preliminary data.</text>
</comment>
<feature type="region of interest" description="Disordered" evidence="1">
    <location>
        <begin position="21"/>
        <end position="43"/>
    </location>
</feature>
<dbReference type="AlphaFoldDB" id="A0A7V7GS41"/>
<organism evidence="3 4">
    <name type="scientific">Halopseudomonas laoshanensis</name>
    <dbReference type="NCBI Taxonomy" id="2268758"/>
    <lineage>
        <taxon>Bacteria</taxon>
        <taxon>Pseudomonadati</taxon>
        <taxon>Pseudomonadota</taxon>
        <taxon>Gammaproteobacteria</taxon>
        <taxon>Pseudomonadales</taxon>
        <taxon>Pseudomonadaceae</taxon>
        <taxon>Halopseudomonas</taxon>
    </lineage>
</organism>
<dbReference type="OrthoDB" id="7031458at2"/>
<proteinExistence type="predicted"/>
<reference evidence="3 4" key="1">
    <citation type="submission" date="2018-07" db="EMBL/GenBank/DDBJ databases">
        <title>Pseudomonas laoshanensis sp. nov., isolated from soil.</title>
        <authorList>
            <person name="Sun J."/>
            <person name="Yu L."/>
            <person name="Wang M."/>
            <person name="Zhang C."/>
        </authorList>
    </citation>
    <scope>NUCLEOTIDE SEQUENCE [LARGE SCALE GENOMIC DNA]</scope>
    <source>
        <strain evidence="3 4">Y22</strain>
    </source>
</reference>
<feature type="transmembrane region" description="Helical" evidence="2">
    <location>
        <begin position="72"/>
        <end position="92"/>
    </location>
</feature>
<evidence type="ECO:0000313" key="4">
    <source>
        <dbReference type="Proteomes" id="UP000463138"/>
    </source>
</evidence>
<feature type="compositionally biased region" description="Low complexity" evidence="1">
    <location>
        <begin position="21"/>
        <end position="34"/>
    </location>
</feature>
<protein>
    <submittedName>
        <fullName evidence="3">DUF4381 domain-containing protein</fullName>
    </submittedName>
</protein>
<keyword evidence="4" id="KW-1185">Reference proteome</keyword>
<dbReference type="EMBL" id="QOVF01000004">
    <property type="protein sequence ID" value="KAA0693491.1"/>
    <property type="molecule type" value="Genomic_DNA"/>
</dbReference>
<dbReference type="Pfam" id="PF14316">
    <property type="entry name" value="DUF4381"/>
    <property type="match status" value="1"/>
</dbReference>
<dbReference type="Proteomes" id="UP000463138">
    <property type="component" value="Unassembled WGS sequence"/>
</dbReference>
<dbReference type="InterPro" id="IPR025489">
    <property type="entry name" value="DUF4381"/>
</dbReference>
<name>A0A7V7GS41_9GAMM</name>
<gene>
    <name evidence="3" type="ORF">DT594_13955</name>
</gene>
<accession>A0A7V7GS41</accession>
<evidence type="ECO:0000256" key="1">
    <source>
        <dbReference type="SAM" id="MobiDB-lite"/>
    </source>
</evidence>
<keyword evidence="2" id="KW-0812">Transmembrane</keyword>
<evidence type="ECO:0000313" key="3">
    <source>
        <dbReference type="EMBL" id="KAA0693491.1"/>
    </source>
</evidence>
<sequence length="199" mass="23064">MAAPFPTLLLFPVQPAYGQQRGRPAARHAQQPQASEYPVSEDPSTALSEGLYASLVHPAAPPPIPWWPPAPGWWLVLGVLLLLAMLTPWLVLRWRRRSAIKLRAQQALRDIPTTLTDQQWLTEVNTLLKRLLKQRGDTAATRLYGEQWLDYLCAHYPRPQRRSLKPLAAELYRQTAELTPQQRRELQRELRRWLRHNHV</sequence>
<keyword evidence="2" id="KW-0472">Membrane</keyword>